<dbReference type="EMBL" id="KZ505793">
    <property type="protein sequence ID" value="PKU44937.1"/>
    <property type="molecule type" value="Genomic_DNA"/>
</dbReference>
<dbReference type="PANTHER" id="PTHR33332">
    <property type="entry name" value="REVERSE TRANSCRIPTASE DOMAIN-CONTAINING PROTEIN"/>
    <property type="match status" value="1"/>
</dbReference>
<dbReference type="AlphaFoldDB" id="A0A2I0UFW1"/>
<protein>
    <submittedName>
        <fullName evidence="2">Rna-directed dna polymerase from mobile element jockey-like</fullName>
    </submittedName>
</protein>
<accession>A0A2I0UFW1</accession>
<sequence length="161" mass="18219">MLISFFVCTVKLIRYISARKAVKDTLSDLLPDKHGSMRALCFIRKLVSSGVPEGSVLGPVFFNILIDDLDKGIECTRSKFANDTKLGGSVDLFEGQKALQRVLDRLDQWAKANGMRFNKAKCQVLHFGHNNPRQCYRLGKEWLESCSAEKDLGYWWTDGLT</sequence>
<reference evidence="3" key="2">
    <citation type="submission" date="2017-12" db="EMBL/GenBank/DDBJ databases">
        <title>Genome sequence of the Bar-tailed Godwit (Limosa lapponica baueri).</title>
        <authorList>
            <person name="Lima N.C.B."/>
            <person name="Parody-Merino A.M."/>
            <person name="Battley P.F."/>
            <person name="Fidler A.E."/>
            <person name="Prosdocimi F."/>
        </authorList>
    </citation>
    <scope>NUCLEOTIDE SEQUENCE [LARGE SCALE GENOMIC DNA]</scope>
</reference>
<keyword evidence="2" id="KW-0695">RNA-directed DNA polymerase</keyword>
<name>A0A2I0UFW1_LIMLA</name>
<dbReference type="GO" id="GO:0003964">
    <property type="term" value="F:RNA-directed DNA polymerase activity"/>
    <property type="evidence" value="ECO:0007669"/>
    <property type="project" value="UniProtKB-KW"/>
</dbReference>
<reference evidence="3" key="1">
    <citation type="submission" date="2017-11" db="EMBL/GenBank/DDBJ databases">
        <authorList>
            <person name="Lima N.C."/>
            <person name="Parody-Merino A.M."/>
            <person name="Battley P.F."/>
            <person name="Fidler A.E."/>
            <person name="Prosdocimi F."/>
        </authorList>
    </citation>
    <scope>NUCLEOTIDE SEQUENCE [LARGE SCALE GENOMIC DNA]</scope>
</reference>
<dbReference type="Pfam" id="PF00078">
    <property type="entry name" value="RVT_1"/>
    <property type="match status" value="1"/>
</dbReference>
<feature type="domain" description="Reverse transcriptase" evidence="1">
    <location>
        <begin position="44"/>
        <end position="131"/>
    </location>
</feature>
<keyword evidence="2" id="KW-0808">Transferase</keyword>
<evidence type="ECO:0000259" key="1">
    <source>
        <dbReference type="Pfam" id="PF00078"/>
    </source>
</evidence>
<dbReference type="Proteomes" id="UP000233556">
    <property type="component" value="Unassembled WGS sequence"/>
</dbReference>
<keyword evidence="3" id="KW-1185">Reference proteome</keyword>
<dbReference type="InterPro" id="IPR000477">
    <property type="entry name" value="RT_dom"/>
</dbReference>
<gene>
    <name evidence="2" type="ORF">llap_4750</name>
</gene>
<keyword evidence="2" id="KW-0548">Nucleotidyltransferase</keyword>
<proteinExistence type="predicted"/>
<dbReference type="OrthoDB" id="416454at2759"/>
<evidence type="ECO:0000313" key="2">
    <source>
        <dbReference type="EMBL" id="PKU44937.1"/>
    </source>
</evidence>
<evidence type="ECO:0000313" key="3">
    <source>
        <dbReference type="Proteomes" id="UP000233556"/>
    </source>
</evidence>
<organism evidence="2 3">
    <name type="scientific">Limosa lapponica baueri</name>
    <dbReference type="NCBI Taxonomy" id="1758121"/>
    <lineage>
        <taxon>Eukaryota</taxon>
        <taxon>Metazoa</taxon>
        <taxon>Chordata</taxon>
        <taxon>Craniata</taxon>
        <taxon>Vertebrata</taxon>
        <taxon>Euteleostomi</taxon>
        <taxon>Archelosauria</taxon>
        <taxon>Archosauria</taxon>
        <taxon>Dinosauria</taxon>
        <taxon>Saurischia</taxon>
        <taxon>Theropoda</taxon>
        <taxon>Coelurosauria</taxon>
        <taxon>Aves</taxon>
        <taxon>Neognathae</taxon>
        <taxon>Neoaves</taxon>
        <taxon>Charadriiformes</taxon>
        <taxon>Scolopacidae</taxon>
        <taxon>Limosa</taxon>
    </lineage>
</organism>